<dbReference type="AlphaFoldDB" id="A0A177E9M2"/>
<evidence type="ECO:0000256" key="1">
    <source>
        <dbReference type="SAM" id="Coils"/>
    </source>
</evidence>
<keyword evidence="2" id="KW-0472">Membrane</keyword>
<evidence type="ECO:0000313" key="4">
    <source>
        <dbReference type="Proteomes" id="UP000076964"/>
    </source>
</evidence>
<proteinExistence type="predicted"/>
<gene>
    <name evidence="3" type="ORF">TH606_02880</name>
</gene>
<reference evidence="3 4" key="1">
    <citation type="submission" date="2016-02" db="EMBL/GenBank/DDBJ databases">
        <title>Draft genome sequence of Thermodesulfatator sp. S606.</title>
        <authorList>
            <person name="Lai Q."/>
            <person name="Cao J."/>
            <person name="Dupont S."/>
            <person name="Shao Z."/>
            <person name="Jebbar M."/>
            <person name="Alain K."/>
        </authorList>
    </citation>
    <scope>NUCLEOTIDE SEQUENCE [LARGE SCALE GENOMIC DNA]</scope>
    <source>
        <strain evidence="3 4">S606</strain>
    </source>
</reference>
<evidence type="ECO:0008006" key="5">
    <source>
        <dbReference type="Google" id="ProtNLM"/>
    </source>
</evidence>
<keyword evidence="2" id="KW-1133">Transmembrane helix</keyword>
<feature type="coiled-coil region" evidence="1">
    <location>
        <begin position="250"/>
        <end position="284"/>
    </location>
</feature>
<accession>A0A177E9M2</accession>
<evidence type="ECO:0000313" key="3">
    <source>
        <dbReference type="EMBL" id="OAG28211.1"/>
    </source>
</evidence>
<comment type="caution">
    <text evidence="3">The sequence shown here is derived from an EMBL/GenBank/DDBJ whole genome shotgun (WGS) entry which is preliminary data.</text>
</comment>
<feature type="transmembrane region" description="Helical" evidence="2">
    <location>
        <begin position="232"/>
        <end position="253"/>
    </location>
</feature>
<organism evidence="3 4">
    <name type="scientific">Thermodesulfatator autotrophicus</name>
    <dbReference type="NCBI Taxonomy" id="1795632"/>
    <lineage>
        <taxon>Bacteria</taxon>
        <taxon>Pseudomonadati</taxon>
        <taxon>Thermodesulfobacteriota</taxon>
        <taxon>Thermodesulfobacteria</taxon>
        <taxon>Thermodesulfobacteriales</taxon>
        <taxon>Thermodesulfatatoraceae</taxon>
        <taxon>Thermodesulfatator</taxon>
    </lineage>
</organism>
<keyword evidence="2" id="KW-0812">Transmembrane</keyword>
<dbReference type="Proteomes" id="UP000076964">
    <property type="component" value="Unassembled WGS sequence"/>
</dbReference>
<name>A0A177E9M2_9BACT</name>
<dbReference type="STRING" id="1795632.TH606_02880"/>
<dbReference type="OrthoDB" id="5621075at2"/>
<keyword evidence="4" id="KW-1185">Reference proteome</keyword>
<protein>
    <recommendedName>
        <fullName evidence="5">Fimbrial assembly protein</fullName>
    </recommendedName>
</protein>
<keyword evidence="1" id="KW-0175">Coiled coil</keyword>
<sequence length="391" mass="44647">MITAKLALLKEWFRPASLGIYFDGEHTHLAEDNFHPGRRPARVFIAVSHGLLFFHNFKLPAQLGKKAIISAVRLEAQRLFTLLEKKTTAKLSCAVYRRKPGEVGIVFQERSFFQDIFDHLSPGLIPCGVVPAGVALLSFYYHQNQKLPPGLYYVKTDNTYEGIVIDEHGIKDIMPASPGTARAYLEEFSGEIFTFEGPAEKIIAEGARYLPALPANYFLSFEDFPLKPRPKLSLAFVLLCLLPLIFLTTGNLLQKKADDLETKIKEADQKIHSLKLSLAEIEAVEKRKEVYQKIEGTFKSWQNDKLDFLKILERITEILPEDTWVRRLEFRPPDEIRLWAEGKNALEVLELFADDPMFKEAKFLSNVTKNTRTGKEIFSIVMKIISKEDKE</sequence>
<dbReference type="EMBL" id="LSFI01000009">
    <property type="protein sequence ID" value="OAG28211.1"/>
    <property type="molecule type" value="Genomic_DNA"/>
</dbReference>
<evidence type="ECO:0000256" key="2">
    <source>
        <dbReference type="SAM" id="Phobius"/>
    </source>
</evidence>
<dbReference type="RefSeq" id="WP_068541193.1">
    <property type="nucleotide sequence ID" value="NZ_LSFI01000009.1"/>
</dbReference>